<accession>A0A7S4IPT9</accession>
<name>A0A7S4IPT9_9EUKA</name>
<proteinExistence type="predicted"/>
<organism evidence="1">
    <name type="scientific">Vannella robusta</name>
    <dbReference type="NCBI Taxonomy" id="1487602"/>
    <lineage>
        <taxon>Eukaryota</taxon>
        <taxon>Amoebozoa</taxon>
        <taxon>Discosea</taxon>
        <taxon>Flabellinia</taxon>
        <taxon>Vannellidae</taxon>
        <taxon>Vannella</taxon>
    </lineage>
</organism>
<gene>
    <name evidence="1" type="ORF">VSP0166_LOCUS15276</name>
</gene>
<dbReference type="AlphaFoldDB" id="A0A7S4IPT9"/>
<reference evidence="1" key="1">
    <citation type="submission" date="2021-01" db="EMBL/GenBank/DDBJ databases">
        <authorList>
            <person name="Corre E."/>
            <person name="Pelletier E."/>
            <person name="Niang G."/>
            <person name="Scheremetjew M."/>
            <person name="Finn R."/>
            <person name="Kale V."/>
            <person name="Holt S."/>
            <person name="Cochrane G."/>
            <person name="Meng A."/>
            <person name="Brown T."/>
            <person name="Cohen L."/>
        </authorList>
    </citation>
    <scope>NUCLEOTIDE SEQUENCE</scope>
    <source>
        <strain evidence="1">DIVA3 518/3/11/1/6</strain>
    </source>
</reference>
<dbReference type="EMBL" id="HBKP01021860">
    <property type="protein sequence ID" value="CAE2235606.1"/>
    <property type="molecule type" value="Transcribed_RNA"/>
</dbReference>
<protein>
    <submittedName>
        <fullName evidence="1">Uncharacterized protein</fullName>
    </submittedName>
</protein>
<evidence type="ECO:0000313" key="1">
    <source>
        <dbReference type="EMBL" id="CAE2235606.1"/>
    </source>
</evidence>
<sequence>MRHLISSVEEYNGYCTIIEFVLPVPKSDFSENTLGSQYSPKQFILHVPIDLKNIKMKPMSQELCNFDFGANTSFQHWILSGDFEGIIKDTSYEYLKRIFDSSAPISTISH</sequence>